<gene>
    <name evidence="2" type="ORF">A8C56_03130</name>
</gene>
<keyword evidence="1" id="KW-1133">Transmembrane helix</keyword>
<keyword evidence="1" id="KW-0472">Membrane</keyword>
<proteinExistence type="predicted"/>
<reference evidence="2 3" key="1">
    <citation type="submission" date="2016-05" db="EMBL/GenBank/DDBJ databases">
        <title>Niabella ginsenosidivorans BS26 whole genome sequencing.</title>
        <authorList>
            <person name="Im W.T."/>
            <person name="Siddiqi M.Z."/>
        </authorList>
    </citation>
    <scope>NUCLEOTIDE SEQUENCE [LARGE SCALE GENOMIC DNA]</scope>
    <source>
        <strain evidence="2 3">BS26</strain>
    </source>
</reference>
<dbReference type="RefSeq" id="WP_067751944.1">
    <property type="nucleotide sequence ID" value="NZ_CP015772.1"/>
</dbReference>
<name>A0A1A9I056_9BACT</name>
<sequence length="117" mass="13436">MEGRFFRALLLMLYACFFIVQFNTRTISAKAFQWHPVNSITPGSKEKVVKAAHNHSKPAKRLNKRFQIQQVLLIAAFVLLLASIPFFIIRKKYGICTALLYSVIHYPWSLRGPPETA</sequence>
<keyword evidence="1" id="KW-0812">Transmembrane</keyword>
<evidence type="ECO:0000313" key="3">
    <source>
        <dbReference type="Proteomes" id="UP000077667"/>
    </source>
</evidence>
<dbReference type="KEGG" id="nia:A8C56_03130"/>
<evidence type="ECO:0000313" key="2">
    <source>
        <dbReference type="EMBL" id="ANH80111.1"/>
    </source>
</evidence>
<organism evidence="2 3">
    <name type="scientific">Niabella ginsenosidivorans</name>
    <dbReference type="NCBI Taxonomy" id="1176587"/>
    <lineage>
        <taxon>Bacteria</taxon>
        <taxon>Pseudomonadati</taxon>
        <taxon>Bacteroidota</taxon>
        <taxon>Chitinophagia</taxon>
        <taxon>Chitinophagales</taxon>
        <taxon>Chitinophagaceae</taxon>
        <taxon>Niabella</taxon>
    </lineage>
</organism>
<dbReference type="STRING" id="1176587.A8C56_03130"/>
<dbReference type="AlphaFoldDB" id="A0A1A9I056"/>
<dbReference type="EMBL" id="CP015772">
    <property type="protein sequence ID" value="ANH80111.1"/>
    <property type="molecule type" value="Genomic_DNA"/>
</dbReference>
<feature type="transmembrane region" description="Helical" evidence="1">
    <location>
        <begin position="68"/>
        <end position="89"/>
    </location>
</feature>
<accession>A0A1A9I056</accession>
<evidence type="ECO:0000256" key="1">
    <source>
        <dbReference type="SAM" id="Phobius"/>
    </source>
</evidence>
<dbReference type="Proteomes" id="UP000077667">
    <property type="component" value="Chromosome"/>
</dbReference>
<keyword evidence="3" id="KW-1185">Reference proteome</keyword>
<protein>
    <submittedName>
        <fullName evidence="2">Uncharacterized protein</fullName>
    </submittedName>
</protein>
<dbReference type="OrthoDB" id="9918585at2"/>